<organism evidence="1 2">
    <name type="scientific">Microbulbifer variabilis</name>
    <dbReference type="NCBI Taxonomy" id="266805"/>
    <lineage>
        <taxon>Bacteria</taxon>
        <taxon>Pseudomonadati</taxon>
        <taxon>Pseudomonadota</taxon>
        <taxon>Gammaproteobacteria</taxon>
        <taxon>Cellvibrionales</taxon>
        <taxon>Microbulbiferaceae</taxon>
        <taxon>Microbulbifer</taxon>
    </lineage>
</organism>
<gene>
    <name evidence="1" type="ORF">MJO52_13985</name>
</gene>
<accession>A0ABY4V7P1</accession>
<proteinExistence type="predicted"/>
<sequence length="83" mass="9611">MQLFTKILINLFTPVKTPKSFVQQYLKGCGTVTTLMVYRFKKYGKEEITSCLSILYDLIELTSAPHSKPYYLSQIKELQKQAN</sequence>
<name>A0ABY4V7P1_9GAMM</name>
<protein>
    <submittedName>
        <fullName evidence="1">Uncharacterized protein</fullName>
    </submittedName>
</protein>
<reference evidence="1" key="1">
    <citation type="submission" date="2022-02" db="EMBL/GenBank/DDBJ databases">
        <title>Coral-associated bacteria.</title>
        <authorList>
            <person name="Tang K."/>
            <person name="Wang X."/>
        </authorList>
    </citation>
    <scope>NUCLEOTIDE SEQUENCE</scope>
    <source>
        <strain evidence="1">SCSIO 43006</strain>
    </source>
</reference>
<dbReference type="EMBL" id="CP092418">
    <property type="protein sequence ID" value="USD20187.1"/>
    <property type="molecule type" value="Genomic_DNA"/>
</dbReference>
<evidence type="ECO:0000313" key="2">
    <source>
        <dbReference type="Proteomes" id="UP001055658"/>
    </source>
</evidence>
<evidence type="ECO:0000313" key="1">
    <source>
        <dbReference type="EMBL" id="USD20187.1"/>
    </source>
</evidence>
<dbReference type="RefSeq" id="WP_252082336.1">
    <property type="nucleotide sequence ID" value="NZ_CP092418.1"/>
</dbReference>
<keyword evidence="2" id="KW-1185">Reference proteome</keyword>
<dbReference type="Proteomes" id="UP001055658">
    <property type="component" value="Chromosome"/>
</dbReference>